<organism evidence="2 3">
    <name type="scientific">Cyclotella atomus</name>
    <dbReference type="NCBI Taxonomy" id="382360"/>
    <lineage>
        <taxon>Eukaryota</taxon>
        <taxon>Sar</taxon>
        <taxon>Stramenopiles</taxon>
        <taxon>Ochrophyta</taxon>
        <taxon>Bacillariophyta</taxon>
        <taxon>Coscinodiscophyceae</taxon>
        <taxon>Thalassiosirophycidae</taxon>
        <taxon>Stephanodiscales</taxon>
        <taxon>Stephanodiscaceae</taxon>
        <taxon>Cyclotella</taxon>
    </lineage>
</organism>
<reference evidence="2 3" key="1">
    <citation type="submission" date="2024-10" db="EMBL/GenBank/DDBJ databases">
        <title>Updated reference genomes for cyclostephanoid diatoms.</title>
        <authorList>
            <person name="Roberts W.R."/>
            <person name="Alverson A.J."/>
        </authorList>
    </citation>
    <scope>NUCLEOTIDE SEQUENCE [LARGE SCALE GENOMIC DNA]</scope>
    <source>
        <strain evidence="2 3">AJA010-31</strain>
    </source>
</reference>
<dbReference type="AlphaFoldDB" id="A0ABD3N042"/>
<dbReference type="EMBL" id="JALLPJ020001333">
    <property type="protein sequence ID" value="KAL3769332.1"/>
    <property type="molecule type" value="Genomic_DNA"/>
</dbReference>
<dbReference type="PANTHER" id="PTHR33418">
    <property type="entry name" value="HELICASE-ASSOCIATED"/>
    <property type="match status" value="1"/>
</dbReference>
<dbReference type="PANTHER" id="PTHR33418:SF1">
    <property type="entry name" value="HELICASE-ASSOCIATED DOMAIN-CONTAINING PROTEIN"/>
    <property type="match status" value="1"/>
</dbReference>
<evidence type="ECO:0000259" key="1">
    <source>
        <dbReference type="Pfam" id="PF03457"/>
    </source>
</evidence>
<dbReference type="Gene3D" id="6.10.140.530">
    <property type="match status" value="2"/>
</dbReference>
<dbReference type="InterPro" id="IPR005114">
    <property type="entry name" value="Helicase_assoc"/>
</dbReference>
<keyword evidence="3" id="KW-1185">Reference proteome</keyword>
<feature type="domain" description="Helicase-associated" evidence="1">
    <location>
        <begin position="68"/>
        <end position="112"/>
    </location>
</feature>
<protein>
    <recommendedName>
        <fullName evidence="1">Helicase-associated domain-containing protein</fullName>
    </recommendedName>
</protein>
<evidence type="ECO:0000313" key="3">
    <source>
        <dbReference type="Proteomes" id="UP001530400"/>
    </source>
</evidence>
<proteinExistence type="predicted"/>
<feature type="domain" description="Helicase-associated" evidence="1">
    <location>
        <begin position="31"/>
        <end position="67"/>
    </location>
</feature>
<evidence type="ECO:0000313" key="2">
    <source>
        <dbReference type="EMBL" id="KAL3769332.1"/>
    </source>
</evidence>
<dbReference type="Pfam" id="PF03457">
    <property type="entry name" value="HA"/>
    <property type="match status" value="3"/>
</dbReference>
<dbReference type="Proteomes" id="UP001530400">
    <property type="component" value="Unassembled WGS sequence"/>
</dbReference>
<gene>
    <name evidence="2" type="ORF">ACHAWO_007531</name>
</gene>
<accession>A0ABD3N042</accession>
<feature type="domain" description="Helicase-associated" evidence="1">
    <location>
        <begin position="118"/>
        <end position="168"/>
    </location>
</feature>
<sequence>MSRFVSTSLAHQHLCYCYSSTNWHPQYSKFTTWEKGFDALLDYIKEHDNALVPKIYKTKDGFSLGAWHGDALVPVDYKDNPSLGNWVDVQRREFKAGNRSKERIQLLNKVKFVWHPCEDQWLERYKELVQYFSEHGNALVPRGYKKNPELGNWVNEQRAKYRACKLSEGEFRG</sequence>
<comment type="caution">
    <text evidence="2">The sequence shown here is derived from an EMBL/GenBank/DDBJ whole genome shotgun (WGS) entry which is preliminary data.</text>
</comment>
<name>A0ABD3N042_9STRA</name>